<dbReference type="GO" id="GO:0008610">
    <property type="term" value="P:lipid biosynthetic process"/>
    <property type="evidence" value="ECO:0007669"/>
    <property type="project" value="UniProtKB-ARBA"/>
</dbReference>
<accession>A0AAP2GVX3</accession>
<dbReference type="Proteomes" id="UP001319080">
    <property type="component" value="Unassembled WGS sequence"/>
</dbReference>
<dbReference type="GO" id="GO:0016717">
    <property type="term" value="F:oxidoreductase activity, acting on paired donors, with oxidation of a pair of donors resulting in the reduction of molecular oxygen to two molecules of water"/>
    <property type="evidence" value="ECO:0007669"/>
    <property type="project" value="TreeGrafter"/>
</dbReference>
<dbReference type="RefSeq" id="WP_254087092.1">
    <property type="nucleotide sequence ID" value="NZ_JAHESE010000035.1"/>
</dbReference>
<dbReference type="PANTHER" id="PTHR19353:SF19">
    <property type="entry name" value="DELTA(5) FATTY ACID DESATURASE C-RELATED"/>
    <property type="match status" value="1"/>
</dbReference>
<keyword evidence="1" id="KW-0812">Transmembrane</keyword>
<feature type="transmembrane region" description="Helical" evidence="1">
    <location>
        <begin position="159"/>
        <end position="176"/>
    </location>
</feature>
<dbReference type="AlphaFoldDB" id="A0AAP2GVX3"/>
<feature type="transmembrane region" description="Helical" evidence="1">
    <location>
        <begin position="202"/>
        <end position="222"/>
    </location>
</feature>
<comment type="caution">
    <text evidence="3">The sequence shown here is derived from an EMBL/GenBank/DDBJ whole genome shotgun (WGS) entry which is preliminary data.</text>
</comment>
<evidence type="ECO:0000259" key="2">
    <source>
        <dbReference type="Pfam" id="PF00487"/>
    </source>
</evidence>
<sequence>MTYSFDKTQSQFFSVLRKRVDDYFAENKIHPTGNKMLLIKSALLFFTAVTLYGTLVFFTPVAWVAIVLCVLLGLNLALIGFNVMHDGGHQSFSRHRWVNILAAHFLNALGGNAYFWQVKHNVNHHTFTNVEGMDSDIDVKPFMRLHDDQPLRPYHRLQHIYWIFLYGISYLAWVFYEDFQKYFAGRISPNSPRKRLPVGQHVIFWATKVLYVLFYIAFPIFWLGWLPWLVGFLVITFVCGVGISIVFQLAHVVKGTQFFSAGAEGQRYDWAVHQIRSTANFATSNKFLYWILGGLNFQVEHHLFPRISHVHYPVIARYVRQTCLEYGIAYQEYKTMWSAFVSHITHLHSLGRPAVQ</sequence>
<organism evidence="3 4">
    <name type="scientific">Dawidia cretensis</name>
    <dbReference type="NCBI Taxonomy" id="2782350"/>
    <lineage>
        <taxon>Bacteria</taxon>
        <taxon>Pseudomonadati</taxon>
        <taxon>Bacteroidota</taxon>
        <taxon>Cytophagia</taxon>
        <taxon>Cytophagales</taxon>
        <taxon>Chryseotaleaceae</taxon>
        <taxon>Dawidia</taxon>
    </lineage>
</organism>
<dbReference type="GO" id="GO:0016020">
    <property type="term" value="C:membrane"/>
    <property type="evidence" value="ECO:0007669"/>
    <property type="project" value="TreeGrafter"/>
</dbReference>
<evidence type="ECO:0000313" key="4">
    <source>
        <dbReference type="Proteomes" id="UP001319080"/>
    </source>
</evidence>
<dbReference type="EMBL" id="JAHESE010000035">
    <property type="protein sequence ID" value="MBT1711523.1"/>
    <property type="molecule type" value="Genomic_DNA"/>
</dbReference>
<protein>
    <submittedName>
        <fullName evidence="3">Acyl-CoA desaturase</fullName>
    </submittedName>
</protein>
<dbReference type="Pfam" id="PF00487">
    <property type="entry name" value="FA_desaturase"/>
    <property type="match status" value="1"/>
</dbReference>
<evidence type="ECO:0000313" key="3">
    <source>
        <dbReference type="EMBL" id="MBT1711523.1"/>
    </source>
</evidence>
<evidence type="ECO:0000256" key="1">
    <source>
        <dbReference type="SAM" id="Phobius"/>
    </source>
</evidence>
<keyword evidence="1" id="KW-0472">Membrane</keyword>
<keyword evidence="1" id="KW-1133">Transmembrane helix</keyword>
<feature type="transmembrane region" description="Helical" evidence="1">
    <location>
        <begin position="97"/>
        <end position="116"/>
    </location>
</feature>
<dbReference type="InterPro" id="IPR012171">
    <property type="entry name" value="Fatty_acid_desaturase"/>
</dbReference>
<reference evidence="3 4" key="1">
    <citation type="submission" date="2021-05" db="EMBL/GenBank/DDBJ databases">
        <title>A Polyphasic approach of four new species of the genus Ohtaekwangia: Ohtaekwangia histidinii sp. nov., Ohtaekwangia cretensis sp. nov., Ohtaekwangia indiensis sp. nov., Ohtaekwangia reichenbachii sp. nov. from diverse environment.</title>
        <authorList>
            <person name="Octaviana S."/>
        </authorList>
    </citation>
    <scope>NUCLEOTIDE SEQUENCE [LARGE SCALE GENOMIC DNA]</scope>
    <source>
        <strain evidence="3 4">PWU5</strain>
    </source>
</reference>
<dbReference type="InterPro" id="IPR005804">
    <property type="entry name" value="FA_desaturase_dom"/>
</dbReference>
<proteinExistence type="predicted"/>
<dbReference type="PANTHER" id="PTHR19353">
    <property type="entry name" value="FATTY ACID DESATURASE 2"/>
    <property type="match status" value="1"/>
</dbReference>
<feature type="domain" description="Fatty acid desaturase" evidence="2">
    <location>
        <begin position="62"/>
        <end position="333"/>
    </location>
</feature>
<feature type="transmembrane region" description="Helical" evidence="1">
    <location>
        <begin position="228"/>
        <end position="250"/>
    </location>
</feature>
<feature type="transmembrane region" description="Helical" evidence="1">
    <location>
        <begin position="61"/>
        <end position="85"/>
    </location>
</feature>
<feature type="transmembrane region" description="Helical" evidence="1">
    <location>
        <begin position="37"/>
        <end position="55"/>
    </location>
</feature>
<dbReference type="CDD" id="cd03506">
    <property type="entry name" value="Delta6-FADS-like"/>
    <property type="match status" value="1"/>
</dbReference>
<keyword evidence="4" id="KW-1185">Reference proteome</keyword>
<name>A0AAP2GVX3_9BACT</name>
<dbReference type="PIRSF" id="PIRSF015921">
    <property type="entry name" value="FA_sphinglp_des"/>
    <property type="match status" value="1"/>
</dbReference>
<gene>
    <name evidence="3" type="ORF">KK062_24990</name>
</gene>